<protein>
    <submittedName>
        <fullName evidence="1">Inorganic phosphate transporter</fullName>
    </submittedName>
</protein>
<evidence type="ECO:0000313" key="2">
    <source>
        <dbReference type="Proteomes" id="UP000653002"/>
    </source>
</evidence>
<feature type="non-terminal residue" evidence="1">
    <location>
        <position position="1"/>
    </location>
</feature>
<organism evidence="1 2">
    <name type="scientific">Xanthomonas citri pv. citri</name>
    <dbReference type="NCBI Taxonomy" id="611301"/>
    <lineage>
        <taxon>Bacteria</taxon>
        <taxon>Pseudomonadati</taxon>
        <taxon>Pseudomonadota</taxon>
        <taxon>Gammaproteobacteria</taxon>
        <taxon>Lysobacterales</taxon>
        <taxon>Lysobacteraceae</taxon>
        <taxon>Xanthomonas</taxon>
    </lineage>
</organism>
<reference evidence="1" key="1">
    <citation type="submission" date="2020-01" db="EMBL/GenBank/DDBJ databases">
        <authorList>
            <person name="Richard D."/>
        </authorList>
    </citation>
    <scope>NUCLEOTIDE SEQUENCE</scope>
    <source>
        <strain evidence="1">JP541</strain>
    </source>
</reference>
<dbReference type="AlphaFoldDB" id="A0A8I0H4F7"/>
<gene>
    <name evidence="1" type="ORF">GUH15_09630</name>
</gene>
<accession>A0A8I0H4F7</accession>
<evidence type="ECO:0000313" key="1">
    <source>
        <dbReference type="EMBL" id="MBD4336305.1"/>
    </source>
</evidence>
<comment type="caution">
    <text evidence="1">The sequence shown here is derived from an EMBL/GenBank/DDBJ whole genome shotgun (WGS) entry which is preliminary data.</text>
</comment>
<proteinExistence type="predicted"/>
<name>A0A8I0H4F7_XANCI</name>
<dbReference type="Proteomes" id="UP000653002">
    <property type="component" value="Unassembled WGS sequence"/>
</dbReference>
<dbReference type="EMBL" id="JAABFR010000684">
    <property type="protein sequence ID" value="MBD4336305.1"/>
    <property type="molecule type" value="Genomic_DNA"/>
</dbReference>
<feature type="non-terminal residue" evidence="1">
    <location>
        <position position="83"/>
    </location>
</feature>
<sequence length="83" mass="8934">TLVRFSMTIANGLSKVMPESGKRWIETRFQKDEAIIADGAAFDLVRASINLVLAGLLIALGTSLKLPLSTTYVTFMVAMGTSL</sequence>